<dbReference type="PANTHER" id="PTHR46146">
    <property type="entry name" value="SERINE/THREONINE-PROTEIN KINASE-LIKE PROTEIN CCR4"/>
    <property type="match status" value="1"/>
</dbReference>
<dbReference type="STRING" id="29655.A0A0K9PYL9"/>
<dbReference type="AlphaFoldDB" id="A0A0K9PYL9"/>
<dbReference type="InterPro" id="IPR000719">
    <property type="entry name" value="Prot_kinase_dom"/>
</dbReference>
<feature type="domain" description="Protein kinase" evidence="1">
    <location>
        <begin position="1"/>
        <end position="53"/>
    </location>
</feature>
<accession>A0A0K9PYL9</accession>
<proteinExistence type="predicted"/>
<dbReference type="PROSITE" id="PS50011">
    <property type="entry name" value="PROTEIN_KINASE_DOM"/>
    <property type="match status" value="1"/>
</dbReference>
<dbReference type="Pfam" id="PF07714">
    <property type="entry name" value="PK_Tyr_Ser-Thr"/>
    <property type="match status" value="1"/>
</dbReference>
<keyword evidence="3" id="KW-1185">Reference proteome</keyword>
<comment type="caution">
    <text evidence="2">The sequence shown here is derived from an EMBL/GenBank/DDBJ whole genome shotgun (WGS) entry which is preliminary data.</text>
</comment>
<dbReference type="GO" id="GO:0005524">
    <property type="term" value="F:ATP binding"/>
    <property type="evidence" value="ECO:0007669"/>
    <property type="project" value="InterPro"/>
</dbReference>
<dbReference type="Gene3D" id="1.10.510.10">
    <property type="entry name" value="Transferase(Phosphotransferase) domain 1"/>
    <property type="match status" value="1"/>
</dbReference>
<dbReference type="SUPFAM" id="SSF56112">
    <property type="entry name" value="Protein kinase-like (PK-like)"/>
    <property type="match status" value="1"/>
</dbReference>
<dbReference type="GO" id="GO:0004672">
    <property type="term" value="F:protein kinase activity"/>
    <property type="evidence" value="ECO:0007669"/>
    <property type="project" value="InterPro"/>
</dbReference>
<dbReference type="InterPro" id="IPR011009">
    <property type="entry name" value="Kinase-like_dom_sf"/>
</dbReference>
<dbReference type="EMBL" id="LFYR01000405">
    <property type="protein sequence ID" value="KMZ74133.1"/>
    <property type="molecule type" value="Genomic_DNA"/>
</dbReference>
<protein>
    <recommendedName>
        <fullName evidence="1">Protein kinase domain-containing protein</fullName>
    </recommendedName>
</protein>
<gene>
    <name evidence="2" type="ORF">ZOSMA_134G00010</name>
</gene>
<organism evidence="2 3">
    <name type="scientific">Zostera marina</name>
    <name type="common">Eelgrass</name>
    <dbReference type="NCBI Taxonomy" id="29655"/>
    <lineage>
        <taxon>Eukaryota</taxon>
        <taxon>Viridiplantae</taxon>
        <taxon>Streptophyta</taxon>
        <taxon>Embryophyta</taxon>
        <taxon>Tracheophyta</taxon>
        <taxon>Spermatophyta</taxon>
        <taxon>Magnoliopsida</taxon>
        <taxon>Liliopsida</taxon>
        <taxon>Zosteraceae</taxon>
        <taxon>Zostera</taxon>
    </lineage>
</organism>
<dbReference type="PANTHER" id="PTHR46146:SF3">
    <property type="entry name" value="SERINE_THREONINE-PROTEIN KINASE-LIKE PROTEIN CCR3-RELATED"/>
    <property type="match status" value="1"/>
</dbReference>
<evidence type="ECO:0000313" key="3">
    <source>
        <dbReference type="Proteomes" id="UP000036987"/>
    </source>
</evidence>
<reference evidence="3" key="1">
    <citation type="journal article" date="2016" name="Nature">
        <title>The genome of the seagrass Zostera marina reveals angiosperm adaptation to the sea.</title>
        <authorList>
            <person name="Olsen J.L."/>
            <person name="Rouze P."/>
            <person name="Verhelst B."/>
            <person name="Lin Y.-C."/>
            <person name="Bayer T."/>
            <person name="Collen J."/>
            <person name="Dattolo E."/>
            <person name="De Paoli E."/>
            <person name="Dittami S."/>
            <person name="Maumus F."/>
            <person name="Michel G."/>
            <person name="Kersting A."/>
            <person name="Lauritano C."/>
            <person name="Lohaus R."/>
            <person name="Toepel M."/>
            <person name="Tonon T."/>
            <person name="Vanneste K."/>
            <person name="Amirebrahimi M."/>
            <person name="Brakel J."/>
            <person name="Bostroem C."/>
            <person name="Chovatia M."/>
            <person name="Grimwood J."/>
            <person name="Jenkins J.W."/>
            <person name="Jueterbock A."/>
            <person name="Mraz A."/>
            <person name="Stam W.T."/>
            <person name="Tice H."/>
            <person name="Bornberg-Bauer E."/>
            <person name="Green P.J."/>
            <person name="Pearson G.A."/>
            <person name="Procaccini G."/>
            <person name="Duarte C.M."/>
            <person name="Schmutz J."/>
            <person name="Reusch T.B.H."/>
            <person name="Van de Peer Y."/>
        </authorList>
    </citation>
    <scope>NUCLEOTIDE SEQUENCE [LARGE SCALE GENOMIC DNA]</scope>
    <source>
        <strain evidence="3">cv. Finnish</strain>
    </source>
</reference>
<dbReference type="OrthoDB" id="1936432at2759"/>
<evidence type="ECO:0000313" key="2">
    <source>
        <dbReference type="EMBL" id="KMZ74133.1"/>
    </source>
</evidence>
<dbReference type="InterPro" id="IPR001245">
    <property type="entry name" value="Ser-Thr/Tyr_kinase_cat_dom"/>
</dbReference>
<evidence type="ECO:0000259" key="1">
    <source>
        <dbReference type="PROSITE" id="PS50011"/>
    </source>
</evidence>
<name>A0A0K9PYL9_ZOSMR</name>
<sequence length="53" mass="6068">MGYVDPEYYMTQHLTEKSDVYTFGVVMMELVIGKLPIERGQNIVPCKTEWGGI</sequence>
<dbReference type="Proteomes" id="UP000036987">
    <property type="component" value="Unassembled WGS sequence"/>
</dbReference>
<dbReference type="OMA" id="CKTEWGG"/>